<organism evidence="1">
    <name type="scientific">freshwater metagenome</name>
    <dbReference type="NCBI Taxonomy" id="449393"/>
    <lineage>
        <taxon>unclassified sequences</taxon>
        <taxon>metagenomes</taxon>
        <taxon>ecological metagenomes</taxon>
    </lineage>
</organism>
<name>A0A6J7DZL5_9ZZZZ</name>
<protein>
    <submittedName>
        <fullName evidence="1">Unannotated protein</fullName>
    </submittedName>
</protein>
<accession>A0A6J7DZL5</accession>
<evidence type="ECO:0000313" key="1">
    <source>
        <dbReference type="EMBL" id="CAB4876041.1"/>
    </source>
</evidence>
<proteinExistence type="predicted"/>
<dbReference type="AlphaFoldDB" id="A0A6J7DZL5"/>
<reference evidence="1" key="1">
    <citation type="submission" date="2020-05" db="EMBL/GenBank/DDBJ databases">
        <authorList>
            <person name="Chiriac C."/>
            <person name="Salcher M."/>
            <person name="Ghai R."/>
            <person name="Kavagutti S V."/>
        </authorList>
    </citation>
    <scope>NUCLEOTIDE SEQUENCE</scope>
</reference>
<sequence length="145" mass="15822">MWSPGGPGAAAGTRDYLSIEGDVVGVELQPARLCGHLLAITHCLRQYVDHRQSALDLGGQSRILALRTDSGVQIADRRQQYPGFAQRRQHLADVVEERGVGPDDEDTALAELLTVRVQQIRCSVQCHGRLAGARSALHHQHTAML</sequence>
<dbReference type="EMBL" id="CAFBLX010000008">
    <property type="protein sequence ID" value="CAB4876041.1"/>
    <property type="molecule type" value="Genomic_DNA"/>
</dbReference>
<gene>
    <name evidence="1" type="ORF">UFOPK3472_00239</name>
</gene>